<dbReference type="Proteomes" id="UP001642484">
    <property type="component" value="Unassembled WGS sequence"/>
</dbReference>
<protein>
    <submittedName>
        <fullName evidence="1">Uncharacterized protein</fullName>
    </submittedName>
</protein>
<sequence>MTPSYESPMPPSEVFEDSIRPCNIMQLGIPSMSKTWRCHLSLGEHFEDAFALRLRKTLPAGEVLRIQNPEDPVVDLTTLDQKGLKCCDVWWVRDGGHVMCFGASRGLAWRLRKWVECKATLVQI</sequence>
<accession>A0ABP0N653</accession>
<comment type="caution">
    <text evidence="1">The sequence shown here is derived from an EMBL/GenBank/DDBJ whole genome shotgun (WGS) entry which is preliminary data.</text>
</comment>
<dbReference type="EMBL" id="CAXAMN010021374">
    <property type="protein sequence ID" value="CAK9058908.1"/>
    <property type="molecule type" value="Genomic_DNA"/>
</dbReference>
<proteinExistence type="predicted"/>
<organism evidence="1 2">
    <name type="scientific">Durusdinium trenchii</name>
    <dbReference type="NCBI Taxonomy" id="1381693"/>
    <lineage>
        <taxon>Eukaryota</taxon>
        <taxon>Sar</taxon>
        <taxon>Alveolata</taxon>
        <taxon>Dinophyceae</taxon>
        <taxon>Suessiales</taxon>
        <taxon>Symbiodiniaceae</taxon>
        <taxon>Durusdinium</taxon>
    </lineage>
</organism>
<name>A0ABP0N653_9DINO</name>
<evidence type="ECO:0000313" key="1">
    <source>
        <dbReference type="EMBL" id="CAK9058908.1"/>
    </source>
</evidence>
<reference evidence="1 2" key="1">
    <citation type="submission" date="2024-02" db="EMBL/GenBank/DDBJ databases">
        <authorList>
            <person name="Chen Y."/>
            <person name="Shah S."/>
            <person name="Dougan E. K."/>
            <person name="Thang M."/>
            <person name="Chan C."/>
        </authorList>
    </citation>
    <scope>NUCLEOTIDE SEQUENCE [LARGE SCALE GENOMIC DNA]</scope>
</reference>
<gene>
    <name evidence="1" type="ORF">CCMP2556_LOCUS29041</name>
</gene>
<keyword evidence="2" id="KW-1185">Reference proteome</keyword>
<evidence type="ECO:0000313" key="2">
    <source>
        <dbReference type="Proteomes" id="UP001642484"/>
    </source>
</evidence>